<dbReference type="PANTHER" id="PTHR24305">
    <property type="entry name" value="CYTOCHROME P450"/>
    <property type="match status" value="1"/>
</dbReference>
<evidence type="ECO:0000313" key="9">
    <source>
        <dbReference type="EMBL" id="KAI1850485.1"/>
    </source>
</evidence>
<evidence type="ECO:0000256" key="1">
    <source>
        <dbReference type="ARBA" id="ARBA00001971"/>
    </source>
</evidence>
<dbReference type="GO" id="GO:0004497">
    <property type="term" value="F:monooxygenase activity"/>
    <property type="evidence" value="ECO:0007669"/>
    <property type="project" value="UniProtKB-KW"/>
</dbReference>
<evidence type="ECO:0000256" key="4">
    <source>
        <dbReference type="ARBA" id="ARBA00022723"/>
    </source>
</evidence>
<dbReference type="InterPro" id="IPR050121">
    <property type="entry name" value="Cytochrome_P450_monoxygenase"/>
</dbReference>
<keyword evidence="5 7" id="KW-0408">Iron</keyword>
<evidence type="ECO:0000256" key="2">
    <source>
        <dbReference type="ARBA" id="ARBA00010617"/>
    </source>
</evidence>
<keyword evidence="3 7" id="KW-0349">Heme</keyword>
<dbReference type="GO" id="GO:0005506">
    <property type="term" value="F:iron ion binding"/>
    <property type="evidence" value="ECO:0007669"/>
    <property type="project" value="InterPro"/>
</dbReference>
<comment type="caution">
    <text evidence="9">The sequence shown here is derived from an EMBL/GenBank/DDBJ whole genome shotgun (WGS) entry which is preliminary data.</text>
</comment>
<evidence type="ECO:0000256" key="8">
    <source>
        <dbReference type="RuleBase" id="RU000461"/>
    </source>
</evidence>
<dbReference type="Gene3D" id="1.10.630.10">
    <property type="entry name" value="Cytochrome P450"/>
    <property type="match status" value="1"/>
</dbReference>
<dbReference type="InterPro" id="IPR036396">
    <property type="entry name" value="Cyt_P450_sf"/>
</dbReference>
<dbReference type="InterPro" id="IPR017972">
    <property type="entry name" value="Cyt_P450_CS"/>
</dbReference>
<evidence type="ECO:0008006" key="11">
    <source>
        <dbReference type="Google" id="ProtNLM"/>
    </source>
</evidence>
<protein>
    <recommendedName>
        <fullName evidence="11">Cytochrome P450</fullName>
    </recommendedName>
</protein>
<dbReference type="PRINTS" id="PR00465">
    <property type="entry name" value="EP450IV"/>
</dbReference>
<dbReference type="GO" id="GO:0016705">
    <property type="term" value="F:oxidoreductase activity, acting on paired donors, with incorporation or reduction of molecular oxygen"/>
    <property type="evidence" value="ECO:0007669"/>
    <property type="project" value="InterPro"/>
</dbReference>
<reference evidence="9" key="1">
    <citation type="submission" date="2021-03" db="EMBL/GenBank/DDBJ databases">
        <title>Revisited historic fungal species revealed as producer of novel bioactive compounds through whole genome sequencing and comparative genomics.</title>
        <authorList>
            <person name="Vignolle G.A."/>
            <person name="Hochenegger N."/>
            <person name="Mach R.L."/>
            <person name="Mach-Aigner A.R."/>
            <person name="Javad Rahimi M."/>
            <person name="Salim K.A."/>
            <person name="Chan C.M."/>
            <person name="Lim L.B.L."/>
            <person name="Cai F."/>
            <person name="Druzhinina I.S."/>
            <person name="U'Ren J.M."/>
            <person name="Derntl C."/>
        </authorList>
    </citation>
    <scope>NUCLEOTIDE SEQUENCE</scope>
    <source>
        <strain evidence="9">TUCIM 5799</strain>
    </source>
</reference>
<dbReference type="Pfam" id="PF00067">
    <property type="entry name" value="p450"/>
    <property type="match status" value="1"/>
</dbReference>
<dbReference type="AlphaFoldDB" id="A0A9P9W8M8"/>
<dbReference type="InterPro" id="IPR002403">
    <property type="entry name" value="Cyt_P450_E_grp-IV"/>
</dbReference>
<dbReference type="PRINTS" id="PR00385">
    <property type="entry name" value="P450"/>
</dbReference>
<comment type="cofactor">
    <cofactor evidence="1 7">
        <name>heme</name>
        <dbReference type="ChEBI" id="CHEBI:30413"/>
    </cofactor>
</comment>
<keyword evidence="8" id="KW-0560">Oxidoreductase</keyword>
<proteinExistence type="inferred from homology"/>
<dbReference type="InterPro" id="IPR001128">
    <property type="entry name" value="Cyt_P450"/>
</dbReference>
<sequence>MLLVNTIEAHRQVLQTCCYDFQKPGFFARLVGEIAGAGLLFAEADDHKRQRRFVQNVFTPPNLRKLFPVFQCKAKELTTYLSSFLERSGEHEIEVQSVFTKATLDIIGVTTLGVELENLRTPDVKLDFLSCYNRMMEQSQWSALISFINVQVPIRRWVPLEANWGFVRASNAVREILKECIRERMQAMLKHHDLGQRETVPRDLLSYLIGERISSKSELSNEQILGHLMNFLSAGHETTAGAMTWAVYVLATNQEIQDHLYAEIRELRSNNPAQDYTTVDRLPYLHNFVRELLRLYSPAVFTNREATRNVIICGFHIPKGTKLVLSPYVTNLSPRVWGPDSHEFHPKRWDNLSGEAAGPYGIETFSNGPRICIGKQYAIMEIKTLLVELVSHFVVTKGKALASLENEAVPLHNPAVTLRPRDGLRVKFHPRQ</sequence>
<feature type="binding site" description="axial binding residue" evidence="7">
    <location>
        <position position="372"/>
    </location>
    <ligand>
        <name>heme</name>
        <dbReference type="ChEBI" id="CHEBI:30413"/>
    </ligand>
    <ligandPart>
        <name>Fe</name>
        <dbReference type="ChEBI" id="CHEBI:18248"/>
    </ligandPart>
</feature>
<evidence type="ECO:0000313" key="10">
    <source>
        <dbReference type="Proteomes" id="UP000829685"/>
    </source>
</evidence>
<organism evidence="9 10">
    <name type="scientific">Neoarthrinium moseri</name>
    <dbReference type="NCBI Taxonomy" id="1658444"/>
    <lineage>
        <taxon>Eukaryota</taxon>
        <taxon>Fungi</taxon>
        <taxon>Dikarya</taxon>
        <taxon>Ascomycota</taxon>
        <taxon>Pezizomycotina</taxon>
        <taxon>Sordariomycetes</taxon>
        <taxon>Xylariomycetidae</taxon>
        <taxon>Amphisphaeriales</taxon>
        <taxon>Apiosporaceae</taxon>
        <taxon>Neoarthrinium</taxon>
    </lineage>
</organism>
<evidence type="ECO:0000256" key="6">
    <source>
        <dbReference type="ARBA" id="ARBA00023033"/>
    </source>
</evidence>
<dbReference type="GO" id="GO:0020037">
    <property type="term" value="F:heme binding"/>
    <property type="evidence" value="ECO:0007669"/>
    <property type="project" value="InterPro"/>
</dbReference>
<keyword evidence="6 8" id="KW-0503">Monooxygenase</keyword>
<dbReference type="PANTHER" id="PTHR24305:SF166">
    <property type="entry name" value="CYTOCHROME P450 12A4, MITOCHONDRIAL-RELATED"/>
    <property type="match status" value="1"/>
</dbReference>
<dbReference type="PROSITE" id="PS00086">
    <property type="entry name" value="CYTOCHROME_P450"/>
    <property type="match status" value="1"/>
</dbReference>
<accession>A0A9P9W8M8</accession>
<evidence type="ECO:0000256" key="7">
    <source>
        <dbReference type="PIRSR" id="PIRSR602403-1"/>
    </source>
</evidence>
<dbReference type="EMBL" id="JAFIMR010000069">
    <property type="protein sequence ID" value="KAI1850485.1"/>
    <property type="molecule type" value="Genomic_DNA"/>
</dbReference>
<evidence type="ECO:0000256" key="3">
    <source>
        <dbReference type="ARBA" id="ARBA00022617"/>
    </source>
</evidence>
<comment type="similarity">
    <text evidence="2 8">Belongs to the cytochrome P450 family.</text>
</comment>
<dbReference type="Proteomes" id="UP000829685">
    <property type="component" value="Unassembled WGS sequence"/>
</dbReference>
<dbReference type="SUPFAM" id="SSF48264">
    <property type="entry name" value="Cytochrome P450"/>
    <property type="match status" value="1"/>
</dbReference>
<name>A0A9P9W8M8_9PEZI</name>
<gene>
    <name evidence="9" type="ORF">JX265_013377</name>
</gene>
<keyword evidence="4 7" id="KW-0479">Metal-binding</keyword>
<evidence type="ECO:0000256" key="5">
    <source>
        <dbReference type="ARBA" id="ARBA00023004"/>
    </source>
</evidence>
<keyword evidence="10" id="KW-1185">Reference proteome</keyword>